<evidence type="ECO:0000256" key="1">
    <source>
        <dbReference type="ARBA" id="ARBA00022630"/>
    </source>
</evidence>
<dbReference type="GO" id="GO:0016491">
    <property type="term" value="F:oxidoreductase activity"/>
    <property type="evidence" value="ECO:0007669"/>
    <property type="project" value="UniProtKB-KW"/>
</dbReference>
<dbReference type="CDD" id="cd06185">
    <property type="entry name" value="PDR_like"/>
    <property type="match status" value="1"/>
</dbReference>
<keyword evidence="2" id="KW-0001">2Fe-2S</keyword>
<feature type="domain" description="FAD-binding FR-type" evidence="8">
    <location>
        <begin position="12"/>
        <end position="114"/>
    </location>
</feature>
<dbReference type="InterPro" id="IPR017938">
    <property type="entry name" value="Riboflavin_synthase-like_b-brl"/>
</dbReference>
<dbReference type="InterPro" id="IPR001041">
    <property type="entry name" value="2Fe-2S_ferredoxin-type"/>
</dbReference>
<dbReference type="GO" id="GO:0046872">
    <property type="term" value="F:metal ion binding"/>
    <property type="evidence" value="ECO:0007669"/>
    <property type="project" value="UniProtKB-KW"/>
</dbReference>
<dbReference type="PROSITE" id="PS51085">
    <property type="entry name" value="2FE2S_FER_2"/>
    <property type="match status" value="1"/>
</dbReference>
<proteinExistence type="predicted"/>
<evidence type="ECO:0000256" key="2">
    <source>
        <dbReference type="ARBA" id="ARBA00022714"/>
    </source>
</evidence>
<evidence type="ECO:0000256" key="4">
    <source>
        <dbReference type="ARBA" id="ARBA00023002"/>
    </source>
</evidence>
<dbReference type="InterPro" id="IPR012675">
    <property type="entry name" value="Beta-grasp_dom_sf"/>
</dbReference>
<evidence type="ECO:0000313" key="9">
    <source>
        <dbReference type="EMBL" id="SAK67911.1"/>
    </source>
</evidence>
<dbReference type="EMBL" id="FCOI02000013">
    <property type="protein sequence ID" value="SAK67911.1"/>
    <property type="molecule type" value="Genomic_DNA"/>
</dbReference>
<dbReference type="InterPro" id="IPR036010">
    <property type="entry name" value="2Fe-2S_ferredoxin-like_sf"/>
</dbReference>
<dbReference type="AlphaFoldDB" id="A0A158BCW4"/>
<dbReference type="PRINTS" id="PR00409">
    <property type="entry name" value="PHDIOXRDTASE"/>
</dbReference>
<dbReference type="SUPFAM" id="SSF52343">
    <property type="entry name" value="Ferredoxin reductase-like, C-terminal NADP-linked domain"/>
    <property type="match status" value="1"/>
</dbReference>
<dbReference type="Pfam" id="PF00111">
    <property type="entry name" value="Fer2"/>
    <property type="match status" value="1"/>
</dbReference>
<dbReference type="Gene3D" id="3.10.20.30">
    <property type="match status" value="1"/>
</dbReference>
<dbReference type="InterPro" id="IPR039261">
    <property type="entry name" value="FNR_nucleotide-bd"/>
</dbReference>
<keyword evidence="10" id="KW-1185">Reference proteome</keyword>
<dbReference type="Gene3D" id="2.40.30.10">
    <property type="entry name" value="Translation factors"/>
    <property type="match status" value="1"/>
</dbReference>
<dbReference type="PROSITE" id="PS51384">
    <property type="entry name" value="FAD_FR"/>
    <property type="match status" value="1"/>
</dbReference>
<dbReference type="PANTHER" id="PTHR47354:SF1">
    <property type="entry name" value="CARNITINE MONOOXYGENASE REDUCTASE SUBUNIT"/>
    <property type="match status" value="1"/>
</dbReference>
<dbReference type="RefSeq" id="WP_061161939.1">
    <property type="nucleotide sequence ID" value="NZ_FCOI02000013.1"/>
</dbReference>
<evidence type="ECO:0000259" key="7">
    <source>
        <dbReference type="PROSITE" id="PS51085"/>
    </source>
</evidence>
<dbReference type="SUPFAM" id="SSF63380">
    <property type="entry name" value="Riboflavin synthase domain-like"/>
    <property type="match status" value="1"/>
</dbReference>
<dbReference type="OrthoDB" id="544091at2"/>
<keyword evidence="5" id="KW-0408">Iron</keyword>
<organism evidence="9 10">
    <name type="scientific">Caballeronia temeraria</name>
    <dbReference type="NCBI Taxonomy" id="1777137"/>
    <lineage>
        <taxon>Bacteria</taxon>
        <taxon>Pseudomonadati</taxon>
        <taxon>Pseudomonadota</taxon>
        <taxon>Betaproteobacteria</taxon>
        <taxon>Burkholderiales</taxon>
        <taxon>Burkholderiaceae</taxon>
        <taxon>Caballeronia</taxon>
    </lineage>
</organism>
<dbReference type="GO" id="GO:0051537">
    <property type="term" value="F:2 iron, 2 sulfur cluster binding"/>
    <property type="evidence" value="ECO:0007669"/>
    <property type="project" value="UniProtKB-KW"/>
</dbReference>
<sequence>MSTQPISTETQGQTLNLLVRQVRFEGRGINSYELVDPDGAQLPPFSAGAHIDIHLAGGVVRQYSISNAPRERHRYVIAVLRDERGRGGSKALHEQLRVQDIVRVSRPRNNFHLVDGARRVLLIAGGIGVTPLKAMAHELDDAGIDYEMHYCAKDARSAAFADEFESMRASGRLHFHFDGGDPSAGLDIRDLLNAPGEGQHVYYCGPGGFMNACAAAAQHWPPGTVHFEHFKAPERSPGEHAANDANDSFIVRIARTGQEIEVTKDESIAEALAGAGVAMETSCCAGLCGTCKVRYLEGEVEHNDCIMNDEEKSEYLTACVSRATSKLLVLDL</sequence>
<dbReference type="STRING" id="1777137.AWB76_04029"/>
<dbReference type="PANTHER" id="PTHR47354">
    <property type="entry name" value="NADH OXIDOREDUCTASE HCR"/>
    <property type="match status" value="1"/>
</dbReference>
<dbReference type="Gene3D" id="3.40.50.80">
    <property type="entry name" value="Nucleotide-binding domain of ferredoxin-NADP reductase (FNR) module"/>
    <property type="match status" value="1"/>
</dbReference>
<evidence type="ECO:0000256" key="5">
    <source>
        <dbReference type="ARBA" id="ARBA00023004"/>
    </source>
</evidence>
<dbReference type="Proteomes" id="UP000054624">
    <property type="component" value="Unassembled WGS sequence"/>
</dbReference>
<dbReference type="InterPro" id="IPR050415">
    <property type="entry name" value="MRET"/>
</dbReference>
<evidence type="ECO:0000259" key="8">
    <source>
        <dbReference type="PROSITE" id="PS51384"/>
    </source>
</evidence>
<evidence type="ECO:0000313" key="10">
    <source>
        <dbReference type="Proteomes" id="UP000054624"/>
    </source>
</evidence>
<dbReference type="InterPro" id="IPR017927">
    <property type="entry name" value="FAD-bd_FR_type"/>
</dbReference>
<keyword evidence="3" id="KW-0479">Metal-binding</keyword>
<gene>
    <name evidence="9" type="ORF">AWB76_04029</name>
</gene>
<dbReference type="CDD" id="cd00207">
    <property type="entry name" value="fer2"/>
    <property type="match status" value="1"/>
</dbReference>
<keyword evidence="4" id="KW-0560">Oxidoreductase</keyword>
<dbReference type="SUPFAM" id="SSF54292">
    <property type="entry name" value="2Fe-2S ferredoxin-like"/>
    <property type="match status" value="1"/>
</dbReference>
<name>A0A158BCW4_9BURK</name>
<accession>A0A158BCW4</accession>
<evidence type="ECO:0000256" key="3">
    <source>
        <dbReference type="ARBA" id="ARBA00022723"/>
    </source>
</evidence>
<keyword evidence="6" id="KW-0411">Iron-sulfur</keyword>
<protein>
    <submittedName>
        <fullName evidence="9">Ferredoxin</fullName>
    </submittedName>
</protein>
<evidence type="ECO:0000256" key="6">
    <source>
        <dbReference type="ARBA" id="ARBA00023014"/>
    </source>
</evidence>
<keyword evidence="1" id="KW-0285">Flavoprotein</keyword>
<reference evidence="10" key="1">
    <citation type="submission" date="2016-01" db="EMBL/GenBank/DDBJ databases">
        <authorList>
            <person name="Peeters Charlotte."/>
        </authorList>
    </citation>
    <scope>NUCLEOTIDE SEQUENCE [LARGE SCALE GENOMIC DNA]</scope>
</reference>
<feature type="domain" description="2Fe-2S ferredoxin-type" evidence="7">
    <location>
        <begin position="249"/>
        <end position="332"/>
    </location>
</feature>